<dbReference type="SUPFAM" id="SSF54686">
    <property type="entry name" value="Ribosomal protein L16p/L10e"/>
    <property type="match status" value="1"/>
</dbReference>
<dbReference type="KEGG" id="bvk:117231695"/>
<organism evidence="6 7">
    <name type="scientific">Bombus vosnesenskii</name>
    <dbReference type="NCBI Taxonomy" id="207650"/>
    <lineage>
        <taxon>Eukaryota</taxon>
        <taxon>Metazoa</taxon>
        <taxon>Ecdysozoa</taxon>
        <taxon>Arthropoda</taxon>
        <taxon>Hexapoda</taxon>
        <taxon>Insecta</taxon>
        <taxon>Pterygota</taxon>
        <taxon>Neoptera</taxon>
        <taxon>Endopterygota</taxon>
        <taxon>Hymenoptera</taxon>
        <taxon>Apocrita</taxon>
        <taxon>Aculeata</taxon>
        <taxon>Apoidea</taxon>
        <taxon>Anthophila</taxon>
        <taxon>Apidae</taxon>
        <taxon>Bombus</taxon>
        <taxon>Pyrobombus</taxon>
    </lineage>
</organism>
<dbReference type="GO" id="GO:0032543">
    <property type="term" value="P:mitochondrial translation"/>
    <property type="evidence" value="ECO:0007669"/>
    <property type="project" value="TreeGrafter"/>
</dbReference>
<dbReference type="Gene3D" id="3.90.1170.10">
    <property type="entry name" value="Ribosomal protein L10e/L16"/>
    <property type="match status" value="1"/>
</dbReference>
<proteinExistence type="inferred from homology"/>
<dbReference type="AlphaFoldDB" id="A0A6J3JZG2"/>
<evidence type="ECO:0000256" key="4">
    <source>
        <dbReference type="ARBA" id="ARBA00035302"/>
    </source>
</evidence>
<dbReference type="GO" id="GO:0003735">
    <property type="term" value="F:structural constituent of ribosome"/>
    <property type="evidence" value="ECO:0007669"/>
    <property type="project" value="InterPro"/>
</dbReference>
<dbReference type="GO" id="GO:0005762">
    <property type="term" value="C:mitochondrial large ribosomal subunit"/>
    <property type="evidence" value="ECO:0007669"/>
    <property type="project" value="TreeGrafter"/>
</dbReference>
<evidence type="ECO:0000256" key="1">
    <source>
        <dbReference type="ARBA" id="ARBA00008931"/>
    </source>
</evidence>
<dbReference type="GO" id="GO:0019843">
    <property type="term" value="F:rRNA binding"/>
    <property type="evidence" value="ECO:0007669"/>
    <property type="project" value="InterPro"/>
</dbReference>
<evidence type="ECO:0000256" key="2">
    <source>
        <dbReference type="ARBA" id="ARBA00022980"/>
    </source>
</evidence>
<dbReference type="CTD" id="54948"/>
<dbReference type="PANTHER" id="PTHR12220">
    <property type="entry name" value="50S/60S RIBOSOMAL PROTEIN L16"/>
    <property type="match status" value="1"/>
</dbReference>
<evidence type="ECO:0000313" key="6">
    <source>
        <dbReference type="Proteomes" id="UP000504631"/>
    </source>
</evidence>
<dbReference type="RefSeq" id="XP_033346258.1">
    <property type="nucleotide sequence ID" value="XM_033490367.1"/>
</dbReference>
<protein>
    <recommendedName>
        <fullName evidence="4">Large ribosomal subunit protein uL16m</fullName>
    </recommendedName>
    <alternativeName>
        <fullName evidence="5">39S ribosomal protein L16, mitochondrial</fullName>
    </alternativeName>
</protein>
<dbReference type="InterPro" id="IPR000114">
    <property type="entry name" value="Ribosomal_uL16_bact-type"/>
</dbReference>
<dbReference type="PANTHER" id="PTHR12220:SF13">
    <property type="entry name" value="LARGE RIBOSOMAL SUBUNIT PROTEIN UL16M"/>
    <property type="match status" value="1"/>
</dbReference>
<gene>
    <name evidence="7" type="primary">LOC117231695</name>
</gene>
<accession>A0A6J3JZG2</accession>
<dbReference type="GeneID" id="117231695"/>
<evidence type="ECO:0000256" key="3">
    <source>
        <dbReference type="ARBA" id="ARBA00023274"/>
    </source>
</evidence>
<evidence type="ECO:0000256" key="5">
    <source>
        <dbReference type="ARBA" id="ARBA00035440"/>
    </source>
</evidence>
<dbReference type="Pfam" id="PF00252">
    <property type="entry name" value="Ribosomal_L16"/>
    <property type="match status" value="1"/>
</dbReference>
<name>A0A6J3JZG2_9HYME</name>
<reference evidence="7" key="1">
    <citation type="submission" date="2025-08" db="UniProtKB">
        <authorList>
            <consortium name="RefSeq"/>
        </authorList>
    </citation>
    <scope>IDENTIFICATION</scope>
    <source>
        <tissue evidence="7">Muscle</tissue>
    </source>
</reference>
<comment type="similarity">
    <text evidence="1">Belongs to the universal ribosomal protein uL16 family.</text>
</comment>
<keyword evidence="2 7" id="KW-0689">Ribosomal protein</keyword>
<evidence type="ECO:0000313" key="7">
    <source>
        <dbReference type="RefSeq" id="XP_033346258.1"/>
    </source>
</evidence>
<keyword evidence="6" id="KW-1185">Reference proteome</keyword>
<dbReference type="InterPro" id="IPR016180">
    <property type="entry name" value="Ribosomal_uL16_dom"/>
</dbReference>
<dbReference type="InterPro" id="IPR036920">
    <property type="entry name" value="Ribosomal_uL16_sf"/>
</dbReference>
<keyword evidence="3" id="KW-0687">Ribonucleoprotein</keyword>
<sequence>MQVCRRISTLLLSPHCVFKSVPAAGVKSCALPTDFSDVEFPSRMKLKVMPKVPQYPPQIRPYKTQKRLRLMRGPEEYHNTLLHRQYGIIATGGGRLKYNNFEMIRMTILRNVDYNKVFAIWRVPAPWQPITKKGHGLRMGAGKGSIDHYATPVKAGQVIIEVGGEVEYFEVKRVLKNIAKRLPCTAMAVNQEIMDKMAENKEKMKKENLNPWTWKYIIQNNMLGCHKWISKYDKRWFNEYV</sequence>
<dbReference type="CDD" id="cd01433">
    <property type="entry name" value="Ribosomal_L16_L10e"/>
    <property type="match status" value="1"/>
</dbReference>
<dbReference type="Proteomes" id="UP000504631">
    <property type="component" value="Unplaced"/>
</dbReference>
<dbReference type="InterPro" id="IPR047873">
    <property type="entry name" value="Ribosomal_uL16"/>
</dbReference>